<dbReference type="PROSITE" id="PS51365">
    <property type="entry name" value="RENAL_DIPEPTIDASE_2"/>
    <property type="match status" value="1"/>
</dbReference>
<dbReference type="PATRIC" id="fig|742734.4.peg.5845"/>
<dbReference type="Pfam" id="PF01244">
    <property type="entry name" value="Peptidase_M19"/>
    <property type="match status" value="1"/>
</dbReference>
<evidence type="ECO:0008006" key="3">
    <source>
        <dbReference type="Google" id="ProtNLM"/>
    </source>
</evidence>
<dbReference type="PANTHER" id="PTHR10443">
    <property type="entry name" value="MICROSOMAL DIPEPTIDASE"/>
    <property type="match status" value="1"/>
</dbReference>
<dbReference type="Gene3D" id="3.20.20.140">
    <property type="entry name" value="Metal-dependent hydrolases"/>
    <property type="match status" value="1"/>
</dbReference>
<dbReference type="GO" id="GO:0070573">
    <property type="term" value="F:metallodipeptidase activity"/>
    <property type="evidence" value="ECO:0007669"/>
    <property type="project" value="InterPro"/>
</dbReference>
<gene>
    <name evidence="1" type="ORF">HMPREF9470_05467</name>
</gene>
<reference evidence="1 2" key="1">
    <citation type="submission" date="2011-04" db="EMBL/GenBank/DDBJ databases">
        <title>The Genome Sequence of Clostridium citroniae WAL-19142.</title>
        <authorList>
            <consortium name="The Broad Institute Genome Sequencing Platform"/>
            <person name="Earl A."/>
            <person name="Ward D."/>
            <person name="Feldgarden M."/>
            <person name="Gevers D."/>
            <person name="Warren Y.A."/>
            <person name="Tyrrell K.L."/>
            <person name="Citron D.M."/>
            <person name="Goldstein E.J."/>
            <person name="Daigneault M."/>
            <person name="Allen-Vercoe E."/>
            <person name="Young S.K."/>
            <person name="Zeng Q."/>
            <person name="Gargeya S."/>
            <person name="Fitzgerald M."/>
            <person name="Haas B."/>
            <person name="Abouelleil A."/>
            <person name="Alvarado L."/>
            <person name="Arachchi H.M."/>
            <person name="Berlin A."/>
            <person name="Brown A."/>
            <person name="Chapman S.B."/>
            <person name="Chen Z."/>
            <person name="Dunbar C."/>
            <person name="Freedman E."/>
            <person name="Gearin G."/>
            <person name="Gellesch M."/>
            <person name="Goldberg J."/>
            <person name="Griggs A."/>
            <person name="Gujja S."/>
            <person name="Heilman E.R."/>
            <person name="Heiman D."/>
            <person name="Howarth C."/>
            <person name="Larson L."/>
            <person name="Lui A."/>
            <person name="MacDonald P.J."/>
            <person name="Mehta T."/>
            <person name="Montmayeur A."/>
            <person name="Murphy C."/>
            <person name="Neiman D."/>
            <person name="Pearson M."/>
            <person name="Priest M."/>
            <person name="Roberts A."/>
            <person name="Saif S."/>
            <person name="Shea T."/>
            <person name="Shenoy N."/>
            <person name="Sisk P."/>
            <person name="Stolte C."/>
            <person name="Sykes S."/>
            <person name="White J."/>
            <person name="Yandava C."/>
            <person name="Wortman J."/>
            <person name="Nusbaum C."/>
            <person name="Birren B."/>
        </authorList>
    </citation>
    <scope>NUCLEOTIDE SEQUENCE [LARGE SCALE GENOMIC DNA]</scope>
    <source>
        <strain evidence="1 2">WAL-19142</strain>
    </source>
</reference>
<dbReference type="EMBL" id="ADLK01000055">
    <property type="protein sequence ID" value="KMW11612.1"/>
    <property type="molecule type" value="Genomic_DNA"/>
</dbReference>
<dbReference type="GO" id="GO:0006508">
    <property type="term" value="P:proteolysis"/>
    <property type="evidence" value="ECO:0007669"/>
    <property type="project" value="InterPro"/>
</dbReference>
<accession>A0A0J9BFY0</accession>
<dbReference type="RefSeq" id="WP_048931234.1">
    <property type="nucleotide sequence ID" value="NZ_KQ235887.1"/>
</dbReference>
<proteinExistence type="predicted"/>
<sequence length="331" mass="37589">MKVVDMHCDTISELYKDHRAGGNASILENSMMIDLKKMQAGDYGLQNFALYTNLDRAEGKPFEYCMQLLDTFYNEMEAHRDMIGIVKSYKDIEENWKQGKMSALLTIEEGGVCQGELGFLRNFYRLGVRMMTLTWNYPNELAFPNKREMQENGRSRLVADTENGLTETGVRFVREMERLGMIIDISHLNDAGIWDVFRHTKKPFVASHSNARAVASHARNLTDEMIRALAERGGVVGINYYSCFLHDFAEGESEISRISHMVDHMKHIRNIGGIGCLGLGSDFDGIECELEMKDASQLSLLADAMSREGFSQSDIEAVFYKNVLGLYREIL</sequence>
<dbReference type="InterPro" id="IPR032466">
    <property type="entry name" value="Metal_Hydrolase"/>
</dbReference>
<dbReference type="AlphaFoldDB" id="A0A0J9BFY0"/>
<organism evidence="1 2">
    <name type="scientific">[Clostridium] citroniae WAL-19142</name>
    <dbReference type="NCBI Taxonomy" id="742734"/>
    <lineage>
        <taxon>Bacteria</taxon>
        <taxon>Bacillati</taxon>
        <taxon>Bacillota</taxon>
        <taxon>Clostridia</taxon>
        <taxon>Lachnospirales</taxon>
        <taxon>Lachnospiraceae</taxon>
        <taxon>Enterocloster</taxon>
    </lineage>
</organism>
<dbReference type="GeneID" id="93166445"/>
<evidence type="ECO:0000313" key="1">
    <source>
        <dbReference type="EMBL" id="KMW11612.1"/>
    </source>
</evidence>
<dbReference type="OrthoDB" id="9804920at2"/>
<protein>
    <recommendedName>
        <fullName evidence="3">Membrane dipeptidase</fullName>
    </recommendedName>
</protein>
<dbReference type="CDD" id="cd01301">
    <property type="entry name" value="rDP_like"/>
    <property type="match status" value="1"/>
</dbReference>
<dbReference type="SUPFAM" id="SSF51556">
    <property type="entry name" value="Metallo-dependent hydrolases"/>
    <property type="match status" value="1"/>
</dbReference>
<dbReference type="PANTHER" id="PTHR10443:SF12">
    <property type="entry name" value="DIPEPTIDASE"/>
    <property type="match status" value="1"/>
</dbReference>
<dbReference type="Proteomes" id="UP000037392">
    <property type="component" value="Unassembled WGS sequence"/>
</dbReference>
<evidence type="ECO:0000313" key="2">
    <source>
        <dbReference type="Proteomes" id="UP000037392"/>
    </source>
</evidence>
<dbReference type="InterPro" id="IPR008257">
    <property type="entry name" value="Pept_M19"/>
</dbReference>
<name>A0A0J9BFY0_9FIRM</name>
<comment type="caution">
    <text evidence="1">The sequence shown here is derived from an EMBL/GenBank/DDBJ whole genome shotgun (WGS) entry which is preliminary data.</text>
</comment>